<dbReference type="InterPro" id="IPR045748">
    <property type="entry name" value="DcaP"/>
</dbReference>
<sequence length="420" mass="47096">MKHSTFLLALLALAISFQGYANGGGGNKPSPKVKGFTVYTTPTTESESQPKFRVDVGGLIQLNSLYDITGGVPDDEIYIQNIAPTGTDTWRNKRFHMDGRQNRIKVESFYDTGDGEIITTVEGDFHGSGGHIFRLRLGWVEYKGFRFGFDWTTMSDGNAWPNVFDFNGPSSVLWQRKAIARYTHVFGKKFTVQIAAEQPDFSIDYTNVVGTETPVDNRTIGRINQSVPDIVGAVGYKYNNGSILRLAGIIRSFRYATLNTDETVNARKTTIGAGASLTGKFYLYSKSNIIFQANYGRGLGDYYVTTWGFPGWDALPSLTGENVAVPPSYGIMGAYQHFWARKWSSTFTYSYLFIDKPKYDGYDRFDGDAILKGHYTSGNVSYHATDAFQIALEYVYANRHDINDVFGQANRVYFAAQYWF</sequence>
<accession>A0AAE3XN90</accession>
<feature type="signal peptide" evidence="1">
    <location>
        <begin position="1"/>
        <end position="21"/>
    </location>
</feature>
<proteinExistence type="predicted"/>
<keyword evidence="3" id="KW-1185">Reference proteome</keyword>
<evidence type="ECO:0000313" key="2">
    <source>
        <dbReference type="EMBL" id="MDR6239587.1"/>
    </source>
</evidence>
<evidence type="ECO:0000313" key="3">
    <source>
        <dbReference type="Proteomes" id="UP001185092"/>
    </source>
</evidence>
<dbReference type="Proteomes" id="UP001185092">
    <property type="component" value="Unassembled WGS sequence"/>
</dbReference>
<dbReference type="RefSeq" id="WP_309939286.1">
    <property type="nucleotide sequence ID" value="NZ_AP025305.1"/>
</dbReference>
<comment type="caution">
    <text evidence="2">The sequence shown here is derived from an EMBL/GenBank/DDBJ whole genome shotgun (WGS) entry which is preliminary data.</text>
</comment>
<dbReference type="EMBL" id="JAVDQD010000003">
    <property type="protein sequence ID" value="MDR6239587.1"/>
    <property type="molecule type" value="Genomic_DNA"/>
</dbReference>
<feature type="chain" id="PRO_5042151491" description="Porin" evidence="1">
    <location>
        <begin position="22"/>
        <end position="420"/>
    </location>
</feature>
<dbReference type="Pfam" id="PF19577">
    <property type="entry name" value="DcaP"/>
    <property type="match status" value="1"/>
</dbReference>
<reference evidence="2" key="1">
    <citation type="submission" date="2023-07" db="EMBL/GenBank/DDBJ databases">
        <title>Genomic Encyclopedia of Type Strains, Phase IV (KMG-IV): sequencing the most valuable type-strain genomes for metagenomic binning, comparative biology and taxonomic classification.</title>
        <authorList>
            <person name="Goeker M."/>
        </authorList>
    </citation>
    <scope>NUCLEOTIDE SEQUENCE</scope>
    <source>
        <strain evidence="2">DSM 26174</strain>
    </source>
</reference>
<evidence type="ECO:0008006" key="4">
    <source>
        <dbReference type="Google" id="ProtNLM"/>
    </source>
</evidence>
<name>A0AAE3XN90_9BACT</name>
<protein>
    <recommendedName>
        <fullName evidence="4">Porin</fullName>
    </recommendedName>
</protein>
<evidence type="ECO:0000256" key="1">
    <source>
        <dbReference type="SAM" id="SignalP"/>
    </source>
</evidence>
<keyword evidence="1" id="KW-0732">Signal</keyword>
<dbReference type="SUPFAM" id="SSF56935">
    <property type="entry name" value="Porins"/>
    <property type="match status" value="1"/>
</dbReference>
<gene>
    <name evidence="2" type="ORF">HNQ88_002635</name>
</gene>
<dbReference type="AlphaFoldDB" id="A0AAE3XN90"/>
<organism evidence="2 3">
    <name type="scientific">Aureibacter tunicatorum</name>
    <dbReference type="NCBI Taxonomy" id="866807"/>
    <lineage>
        <taxon>Bacteria</taxon>
        <taxon>Pseudomonadati</taxon>
        <taxon>Bacteroidota</taxon>
        <taxon>Cytophagia</taxon>
        <taxon>Cytophagales</taxon>
        <taxon>Persicobacteraceae</taxon>
        <taxon>Aureibacter</taxon>
    </lineage>
</organism>